<keyword evidence="3" id="KW-1185">Reference proteome</keyword>
<sequence length="355" mass="37878">MKNITKSLIGLFAVFAFSCTPSDIQDRPEVTTTDVPVLTAPQSGAIYELKGENAELQAERFTWNSANFGGATVTYTLEIDTKVNNFTGTTEFKNLGSVEAQNQLSVSVTTMDEAALALGAVPYSPTEFVVRIKAVAGTAPVMYSDAIGIVINPYINPARLWLPGGYQGASGYGGDWTPATAPQLASSGLNKPDLEGYVNFASVSAFKMTVDATWDKPQFGLGDTAGTIKLNGGDIPTPASTGYYLVEVNAAKLSYKFTKTDWGIVGDATGSWDNSTNMTYNATTKVWTITAALTVGSMKFRANNGWDINYGDTGADGTLEFNVNDNIPVAVAGNYIITLDLSNPRAYTYTMVLQP</sequence>
<evidence type="ECO:0000259" key="1">
    <source>
        <dbReference type="Pfam" id="PF14292"/>
    </source>
</evidence>
<accession>A0ABU1S7B3</accession>
<feature type="domain" description="SusE outer membrane protein" evidence="1">
    <location>
        <begin position="32"/>
        <end position="133"/>
    </location>
</feature>
<dbReference type="Gene3D" id="2.60.40.3620">
    <property type="match status" value="2"/>
</dbReference>
<dbReference type="CDD" id="cd12956">
    <property type="entry name" value="CBM_SusE-F_like"/>
    <property type="match status" value="1"/>
</dbReference>
<protein>
    <recommendedName>
        <fullName evidence="1">SusE outer membrane protein domain-containing protein</fullName>
    </recommendedName>
</protein>
<dbReference type="EMBL" id="JAVDTX010000009">
    <property type="protein sequence ID" value="MDR6846807.1"/>
    <property type="molecule type" value="Genomic_DNA"/>
</dbReference>
<organism evidence="2 3">
    <name type="scientific">Flavobacterium granuli</name>
    <dbReference type="NCBI Taxonomy" id="280093"/>
    <lineage>
        <taxon>Bacteria</taxon>
        <taxon>Pseudomonadati</taxon>
        <taxon>Bacteroidota</taxon>
        <taxon>Flavobacteriia</taxon>
        <taxon>Flavobacteriales</taxon>
        <taxon>Flavobacteriaceae</taxon>
        <taxon>Flavobacterium</taxon>
    </lineage>
</organism>
<proteinExistence type="predicted"/>
<dbReference type="PROSITE" id="PS51257">
    <property type="entry name" value="PROKAR_LIPOPROTEIN"/>
    <property type="match status" value="1"/>
</dbReference>
<dbReference type="CDD" id="cd12967">
    <property type="entry name" value="CBM_SusE-F_like_u1"/>
    <property type="match status" value="1"/>
</dbReference>
<dbReference type="RefSeq" id="WP_310009294.1">
    <property type="nucleotide sequence ID" value="NZ_JAVDTX010000009.1"/>
</dbReference>
<comment type="caution">
    <text evidence="2">The sequence shown here is derived from an EMBL/GenBank/DDBJ whole genome shotgun (WGS) entry which is preliminary data.</text>
</comment>
<name>A0ABU1S7B3_9FLAO</name>
<dbReference type="InterPro" id="IPR025970">
    <property type="entry name" value="SusE"/>
</dbReference>
<gene>
    <name evidence="2" type="ORF">J2W95_003530</name>
</gene>
<evidence type="ECO:0000313" key="2">
    <source>
        <dbReference type="EMBL" id="MDR6846807.1"/>
    </source>
</evidence>
<reference evidence="2 3" key="1">
    <citation type="submission" date="2023-07" db="EMBL/GenBank/DDBJ databases">
        <title>Sorghum-associated microbial communities from plants grown in Nebraska, USA.</title>
        <authorList>
            <person name="Schachtman D."/>
        </authorList>
    </citation>
    <scope>NUCLEOTIDE SEQUENCE [LARGE SCALE GENOMIC DNA]</scope>
    <source>
        <strain evidence="2 3">BE124</strain>
    </source>
</reference>
<evidence type="ECO:0000313" key="3">
    <source>
        <dbReference type="Proteomes" id="UP001261871"/>
    </source>
</evidence>
<dbReference type="Proteomes" id="UP001261871">
    <property type="component" value="Unassembled WGS sequence"/>
</dbReference>
<dbReference type="Pfam" id="PF14292">
    <property type="entry name" value="SusE"/>
    <property type="match status" value="1"/>
</dbReference>